<dbReference type="EMBL" id="SAXZ01000012">
    <property type="protein sequence ID" value="TXJ32101.1"/>
    <property type="molecule type" value="Genomic_DNA"/>
</dbReference>
<organism evidence="4 5">
    <name type="scientific">Brachyspira aalborgi</name>
    <dbReference type="NCBI Taxonomy" id="29522"/>
    <lineage>
        <taxon>Bacteria</taxon>
        <taxon>Pseudomonadati</taxon>
        <taxon>Spirochaetota</taxon>
        <taxon>Spirochaetia</taxon>
        <taxon>Brachyspirales</taxon>
        <taxon>Brachyspiraceae</taxon>
        <taxon>Brachyspira</taxon>
    </lineage>
</organism>
<sequence>MSAYKLLEYKFKSFINNTIDLNINDVEKACKSRDNLINNIIEILNKNPYFNVYEEQNLNYGSYENGAKY</sequence>
<evidence type="ECO:0000313" key="2">
    <source>
        <dbReference type="EMBL" id="TXJ32101.1"/>
    </source>
</evidence>
<evidence type="ECO:0000313" key="7">
    <source>
        <dbReference type="Proteomes" id="UP000324336"/>
    </source>
</evidence>
<dbReference type="Proteomes" id="UP000322659">
    <property type="component" value="Unassembled WGS sequence"/>
</dbReference>
<name>A0A5C8G0K3_9SPIR</name>
<protein>
    <submittedName>
        <fullName evidence="4">Uncharacterized protein</fullName>
    </submittedName>
</protein>
<comment type="caution">
    <text evidence="4">The sequence shown here is derived from an EMBL/GenBank/DDBJ whole genome shotgun (WGS) entry which is preliminary data.</text>
</comment>
<proteinExistence type="predicted"/>
<accession>A0A5C8G0K3</accession>
<evidence type="ECO:0000313" key="3">
    <source>
        <dbReference type="EMBL" id="TXJ38521.1"/>
    </source>
</evidence>
<dbReference type="Proteomes" id="UP000325002">
    <property type="component" value="Unassembled WGS sequence"/>
</dbReference>
<dbReference type="EMBL" id="SAYD01000018">
    <property type="protein sequence ID" value="TXJ38521.1"/>
    <property type="molecule type" value="Genomic_DNA"/>
</dbReference>
<dbReference type="AlphaFoldDB" id="A0A5C8G0K3"/>
<evidence type="ECO:0000313" key="1">
    <source>
        <dbReference type="EMBL" id="TXJ23977.1"/>
    </source>
</evidence>
<keyword evidence="6" id="KW-1185">Reference proteome</keyword>
<evidence type="ECO:0000313" key="5">
    <source>
        <dbReference type="Proteomes" id="UP000322327"/>
    </source>
</evidence>
<dbReference type="RefSeq" id="WP_021959281.1">
    <property type="nucleotide sequence ID" value="NZ_SAXV01000020.1"/>
</dbReference>
<evidence type="ECO:0000313" key="8">
    <source>
        <dbReference type="Proteomes" id="UP000325002"/>
    </source>
</evidence>
<gene>
    <name evidence="2" type="ORF">EPJ71_08370</name>
    <name evidence="1" type="ORF">EPJ73_08910</name>
    <name evidence="4" type="ORF">EPJ76_06405</name>
    <name evidence="3" type="ORF">EPJ81_05115</name>
</gene>
<evidence type="ECO:0000313" key="6">
    <source>
        <dbReference type="Proteomes" id="UP000322659"/>
    </source>
</evidence>
<evidence type="ECO:0000313" key="4">
    <source>
        <dbReference type="EMBL" id="TXJ55219.1"/>
    </source>
</evidence>
<reference evidence="5 6" key="1">
    <citation type="journal article" date="1992" name="Lakartidningen">
        <title>[Penicillin V and not amoxicillin is the first choice preparation in acute otitis].</title>
        <authorList>
            <person name="Kamme C."/>
            <person name="Lundgren K."/>
            <person name="Prellner K."/>
        </authorList>
    </citation>
    <scope>NUCLEOTIDE SEQUENCE [LARGE SCALE GENOMIC DNA]</scope>
    <source>
        <strain evidence="4 5">PC3053II</strain>
        <strain evidence="3 8">PC3997IV</strain>
        <strain evidence="1 7">PC4597II</strain>
        <strain evidence="2 6">PC5099IV</strain>
    </source>
</reference>
<dbReference type="EMBL" id="SAYI01000018">
    <property type="protein sequence ID" value="TXJ55219.1"/>
    <property type="molecule type" value="Genomic_DNA"/>
</dbReference>
<dbReference type="Proteomes" id="UP000322327">
    <property type="component" value="Unassembled WGS sequence"/>
</dbReference>
<dbReference type="EMBL" id="SAYA01000023">
    <property type="protein sequence ID" value="TXJ23977.1"/>
    <property type="molecule type" value="Genomic_DNA"/>
</dbReference>
<reference evidence="4" key="2">
    <citation type="submission" date="2019-01" db="EMBL/GenBank/DDBJ databases">
        <authorList>
            <person name="Thorell K."/>
        </authorList>
    </citation>
    <scope>NUCLEOTIDE SEQUENCE</scope>
    <source>
        <strain evidence="4">PC3053II</strain>
        <strain evidence="3">PC3997IV</strain>
        <strain evidence="1">PC4597II</strain>
        <strain evidence="2">PC5099IV</strain>
    </source>
</reference>
<dbReference type="Proteomes" id="UP000324336">
    <property type="component" value="Unassembled WGS sequence"/>
</dbReference>